<dbReference type="Pfam" id="PF06087">
    <property type="entry name" value="Tyr-DNA_phospho"/>
    <property type="match status" value="1"/>
</dbReference>
<proteinExistence type="inferred from homology"/>
<dbReference type="EMBL" id="BRXZ01000460">
    <property type="protein sequence ID" value="GMI12113.1"/>
    <property type="molecule type" value="Genomic_DNA"/>
</dbReference>
<dbReference type="AlphaFoldDB" id="A0A9W7FHG5"/>
<evidence type="ECO:0000256" key="10">
    <source>
        <dbReference type="PIRSR" id="PIRSR610347-2"/>
    </source>
</evidence>
<feature type="binding site" evidence="10">
    <location>
        <position position="116"/>
    </location>
    <ligand>
        <name>substrate</name>
    </ligand>
</feature>
<organism evidence="12 13">
    <name type="scientific">Triparma retinervis</name>
    <dbReference type="NCBI Taxonomy" id="2557542"/>
    <lineage>
        <taxon>Eukaryota</taxon>
        <taxon>Sar</taxon>
        <taxon>Stramenopiles</taxon>
        <taxon>Ochrophyta</taxon>
        <taxon>Bolidophyceae</taxon>
        <taxon>Parmales</taxon>
        <taxon>Triparmaceae</taxon>
        <taxon>Triparma</taxon>
    </lineage>
</organism>
<dbReference type="Gene3D" id="3.30.870.10">
    <property type="entry name" value="Endonuclease Chain A"/>
    <property type="match status" value="2"/>
</dbReference>
<dbReference type="GO" id="GO:0003690">
    <property type="term" value="F:double-stranded DNA binding"/>
    <property type="evidence" value="ECO:0007669"/>
    <property type="project" value="TreeGrafter"/>
</dbReference>
<feature type="active site" description="Proton donor/acceptor" evidence="9">
    <location>
        <position position="403"/>
    </location>
</feature>
<dbReference type="OrthoDB" id="47785at2759"/>
<gene>
    <name evidence="12" type="ORF">TrRE_jg12085</name>
</gene>
<evidence type="ECO:0000256" key="3">
    <source>
        <dbReference type="ARBA" id="ARBA00022722"/>
    </source>
</evidence>
<evidence type="ECO:0000256" key="4">
    <source>
        <dbReference type="ARBA" id="ARBA00022763"/>
    </source>
</evidence>
<evidence type="ECO:0000256" key="1">
    <source>
        <dbReference type="ARBA" id="ARBA00004123"/>
    </source>
</evidence>
<feature type="binding site" evidence="10">
    <location>
        <position position="405"/>
    </location>
    <ligand>
        <name>substrate</name>
    </ligand>
</feature>
<evidence type="ECO:0000256" key="9">
    <source>
        <dbReference type="PIRSR" id="PIRSR610347-1"/>
    </source>
</evidence>
<evidence type="ECO:0000313" key="13">
    <source>
        <dbReference type="Proteomes" id="UP001165082"/>
    </source>
</evidence>
<dbReference type="InterPro" id="IPR010347">
    <property type="entry name" value="Tdp1"/>
</dbReference>
<protein>
    <submittedName>
        <fullName evidence="12">Uncharacterized protein</fullName>
    </submittedName>
</protein>
<name>A0A9W7FHG5_9STRA</name>
<evidence type="ECO:0000313" key="12">
    <source>
        <dbReference type="EMBL" id="GMI12113.1"/>
    </source>
</evidence>
<dbReference type="PANTHER" id="PTHR12415">
    <property type="entry name" value="TYROSYL-DNA PHOSPHODIESTERASE 1"/>
    <property type="match status" value="1"/>
</dbReference>
<evidence type="ECO:0000256" key="5">
    <source>
        <dbReference type="ARBA" id="ARBA00022801"/>
    </source>
</evidence>
<feature type="site" description="Interaction with DNA" evidence="11">
    <location>
        <position position="450"/>
    </location>
</feature>
<dbReference type="GO" id="GO:0003697">
    <property type="term" value="F:single-stranded DNA binding"/>
    <property type="evidence" value="ECO:0007669"/>
    <property type="project" value="TreeGrafter"/>
</dbReference>
<sequence>MPCLFHPTEGNVPTLLMHGDNELKSRTSYVATDAKGGGRHEVETYYLIEEIERKGGGRRWHEVPVSKVSKDAYFNWVRTNSEVKEQVFSMIEEREMEEYTGIGKKRRHHMGTHHCKYAILFGEDGLVWVVVTSGNFTKPGMVDASWVQCFRPSDTQETPNAENGAKTSDFGTVLQDLISVQGSSTNMVARPNGANFIHPAKFFRDFVKFNLNDLERRFKWGDAKVDLIATIPGEYEGRLGGRMDEYRKQEMMYGPQRFASLFSSYRDPSSPSYKLPPETLTSTDPLILQQTSFGTKIDVKYIENMSRNYRGEDDRTEISGDSTYCMDKTKLIWPTDQYMKECYARRVGTPVSHIAKAGYTGGLFLTPKYFHEMDDDVKALMHTYEPNVGVQGTLDGESYRTPHIKTYARVMSSEGKTNYLLKTRKIGDFEMGGPGAVPVSWLMLTSSCLSRGAQGYMVENRGLGSDSMHYANFELGVVFASKLTGGEDDVLYVMKGGMGRDDGIGEHEDAKMGAGLRVVSLPVPYDLNRSKKYCVEDGDPDENNYEGGVFRYIPHMNTHEGLRVYSKCTSMLPLPPPQPQGAILVASRGRFDHGAAIGGFDESVNKKVGIATTSVPSFSSRTGEAMQKLSEAIKAKDEEEALHILLQVPRPRDYVEWKEF</sequence>
<dbReference type="GO" id="GO:0005634">
    <property type="term" value="C:nucleus"/>
    <property type="evidence" value="ECO:0007669"/>
    <property type="project" value="UniProtKB-SubCell"/>
</dbReference>
<dbReference type="GO" id="GO:0004527">
    <property type="term" value="F:exonuclease activity"/>
    <property type="evidence" value="ECO:0007669"/>
    <property type="project" value="UniProtKB-KW"/>
</dbReference>
<keyword evidence="8" id="KW-0539">Nucleus</keyword>
<keyword evidence="6" id="KW-0269">Exonuclease</keyword>
<evidence type="ECO:0000256" key="8">
    <source>
        <dbReference type="ARBA" id="ARBA00023242"/>
    </source>
</evidence>
<feature type="active site" description="Nucleophile" evidence="9">
    <location>
        <position position="114"/>
    </location>
</feature>
<dbReference type="SUPFAM" id="SSF56024">
    <property type="entry name" value="Phospholipase D/nuclease"/>
    <property type="match status" value="2"/>
</dbReference>
<keyword evidence="4" id="KW-0227">DNA damage</keyword>
<evidence type="ECO:0000256" key="6">
    <source>
        <dbReference type="ARBA" id="ARBA00022839"/>
    </source>
</evidence>
<comment type="similarity">
    <text evidence="2">Belongs to the tyrosyl-DNA phosphodiesterase family.</text>
</comment>
<dbReference type="GO" id="GO:0006281">
    <property type="term" value="P:DNA repair"/>
    <property type="evidence" value="ECO:0007669"/>
    <property type="project" value="UniProtKB-KW"/>
</dbReference>
<evidence type="ECO:0000256" key="11">
    <source>
        <dbReference type="PIRSR" id="PIRSR610347-3"/>
    </source>
</evidence>
<keyword evidence="7" id="KW-0234">DNA repair</keyword>
<keyword evidence="3" id="KW-0540">Nuclease</keyword>
<keyword evidence="13" id="KW-1185">Reference proteome</keyword>
<comment type="subcellular location">
    <subcellularLocation>
        <location evidence="1">Nucleus</location>
    </subcellularLocation>
</comment>
<dbReference type="PANTHER" id="PTHR12415:SF0">
    <property type="entry name" value="TYROSYL-DNA PHOSPHODIESTERASE 1"/>
    <property type="match status" value="1"/>
</dbReference>
<accession>A0A9W7FHG5</accession>
<keyword evidence="5" id="KW-0378">Hydrolase</keyword>
<dbReference type="GO" id="GO:0017005">
    <property type="term" value="F:3'-tyrosyl-DNA phosphodiesterase activity"/>
    <property type="evidence" value="ECO:0007669"/>
    <property type="project" value="TreeGrafter"/>
</dbReference>
<evidence type="ECO:0000256" key="7">
    <source>
        <dbReference type="ARBA" id="ARBA00023204"/>
    </source>
</evidence>
<evidence type="ECO:0000256" key="2">
    <source>
        <dbReference type="ARBA" id="ARBA00010205"/>
    </source>
</evidence>
<reference evidence="12" key="1">
    <citation type="submission" date="2022-07" db="EMBL/GenBank/DDBJ databases">
        <title>Genome analysis of Parmales, a sister group of diatoms, reveals the evolutionary specialization of diatoms from phago-mixotrophs to photoautotrophs.</title>
        <authorList>
            <person name="Ban H."/>
            <person name="Sato S."/>
            <person name="Yoshikawa S."/>
            <person name="Kazumasa Y."/>
            <person name="Nakamura Y."/>
            <person name="Ichinomiya M."/>
            <person name="Saitoh K."/>
            <person name="Sato N."/>
            <person name="Blanc-Mathieu R."/>
            <person name="Endo H."/>
            <person name="Kuwata A."/>
            <person name="Ogata H."/>
        </authorList>
    </citation>
    <scope>NUCLEOTIDE SEQUENCE</scope>
</reference>
<comment type="caution">
    <text evidence="12">The sequence shown here is derived from an EMBL/GenBank/DDBJ whole genome shotgun (WGS) entry which is preliminary data.</text>
</comment>
<dbReference type="Proteomes" id="UP001165082">
    <property type="component" value="Unassembled WGS sequence"/>
</dbReference>